<feature type="domain" description="TfoX N-terminal" evidence="1">
    <location>
        <begin position="17"/>
        <end position="77"/>
    </location>
</feature>
<accession>A7B8S8</accession>
<protein>
    <submittedName>
        <fullName evidence="2">TfoX N-terminal domain protein</fullName>
    </submittedName>
</protein>
<dbReference type="SUPFAM" id="SSF159894">
    <property type="entry name" value="YgaC/TfoX-N like"/>
    <property type="match status" value="1"/>
</dbReference>
<dbReference type="InterPro" id="IPR007076">
    <property type="entry name" value="TfoX_N"/>
</dbReference>
<reference evidence="2" key="1">
    <citation type="submission" date="2007-04" db="EMBL/GenBank/DDBJ databases">
        <authorList>
            <person name="Fulton L."/>
            <person name="Clifton S."/>
            <person name="Fulton B."/>
            <person name="Xu J."/>
            <person name="Minx P."/>
            <person name="Pepin K.H."/>
            <person name="Johnson M."/>
            <person name="Thiruvilangam P."/>
            <person name="Bhonagiri V."/>
            <person name="Nash W.E."/>
            <person name="Mardis E.R."/>
            <person name="Wilson R.K."/>
        </authorList>
    </citation>
    <scope>NUCLEOTIDE SEQUENCE [LARGE SCALE GENOMIC DNA]</scope>
    <source>
        <strain evidence="2">ATCC 17982</strain>
    </source>
</reference>
<dbReference type="AlphaFoldDB" id="A7B8S8"/>
<evidence type="ECO:0000313" key="3">
    <source>
        <dbReference type="Proteomes" id="UP000003553"/>
    </source>
</evidence>
<organism evidence="2 3">
    <name type="scientific">Schaalia dentiphila ATCC 17982</name>
    <dbReference type="NCBI Taxonomy" id="411466"/>
    <lineage>
        <taxon>Bacteria</taxon>
        <taxon>Bacillati</taxon>
        <taxon>Actinomycetota</taxon>
        <taxon>Actinomycetes</taxon>
        <taxon>Actinomycetales</taxon>
        <taxon>Actinomycetaceae</taxon>
        <taxon>Schaalia</taxon>
        <taxon>Schaalia dentiphila</taxon>
    </lineage>
</organism>
<dbReference type="Proteomes" id="UP000003553">
    <property type="component" value="Unassembled WGS sequence"/>
</dbReference>
<keyword evidence="3" id="KW-1185">Reference proteome</keyword>
<dbReference type="eggNOG" id="COG3070">
    <property type="taxonomic scope" value="Bacteria"/>
</dbReference>
<evidence type="ECO:0000259" key="1">
    <source>
        <dbReference type="Pfam" id="PF04993"/>
    </source>
</evidence>
<dbReference type="Gene3D" id="3.30.1460.30">
    <property type="entry name" value="YgaC/TfoX-N like chaperone"/>
    <property type="match status" value="1"/>
</dbReference>
<sequence>MGEQMSSSEEYREYVLELLSGLEEVSYRKMMGEYVLYYRSKVVGGIYDDRFLLKVTPASERLLPDAPRTIPYEGAKEMLLVEVEDRDALRDIVDAMWEEVPAPKKRK</sequence>
<proteinExistence type="predicted"/>
<dbReference type="RefSeq" id="WP_003789940.1">
    <property type="nucleotide sequence ID" value="NZ_DS264586.1"/>
</dbReference>
<reference evidence="2" key="2">
    <citation type="submission" date="2015-05" db="EMBL/GenBank/DDBJ databases">
        <title>Draft genome sequence of Actinomyces odontolyticus (ATCC 17982).</title>
        <authorList>
            <person name="Sudarsanam P."/>
            <person name="Ley R."/>
            <person name="Guruge J."/>
            <person name="Turnbaugh P.J."/>
            <person name="Mahowald M."/>
            <person name="Liep D."/>
            <person name="Gordon J."/>
        </authorList>
    </citation>
    <scope>NUCLEOTIDE SEQUENCE</scope>
    <source>
        <strain evidence="2">ATCC 17982</strain>
    </source>
</reference>
<evidence type="ECO:0000313" key="2">
    <source>
        <dbReference type="EMBL" id="EDN81757.1"/>
    </source>
</evidence>
<gene>
    <name evidence="2" type="ORF">ACTODO_00027</name>
</gene>
<name>A7B8S8_9ACTO</name>
<dbReference type="EMBL" id="AAYI02000003">
    <property type="protein sequence ID" value="EDN81757.1"/>
    <property type="molecule type" value="Genomic_DNA"/>
</dbReference>
<dbReference type="HOGENOM" id="CLU_151771_1_0_11"/>
<comment type="caution">
    <text evidence="2">The sequence shown here is derived from an EMBL/GenBank/DDBJ whole genome shotgun (WGS) entry which is preliminary data.</text>
</comment>
<dbReference type="Pfam" id="PF04993">
    <property type="entry name" value="TfoX_N"/>
    <property type="match status" value="1"/>
</dbReference>